<dbReference type="Proteomes" id="UP000249829">
    <property type="component" value="Unassembled WGS sequence"/>
</dbReference>
<organism evidence="2 3">
    <name type="scientific">Aspergillus violaceofuscus (strain CBS 115571)</name>
    <dbReference type="NCBI Taxonomy" id="1450538"/>
    <lineage>
        <taxon>Eukaryota</taxon>
        <taxon>Fungi</taxon>
        <taxon>Dikarya</taxon>
        <taxon>Ascomycota</taxon>
        <taxon>Pezizomycotina</taxon>
        <taxon>Eurotiomycetes</taxon>
        <taxon>Eurotiomycetidae</taxon>
        <taxon>Eurotiales</taxon>
        <taxon>Aspergillaceae</taxon>
        <taxon>Aspergillus</taxon>
    </lineage>
</organism>
<feature type="transmembrane region" description="Helical" evidence="1">
    <location>
        <begin position="48"/>
        <end position="72"/>
    </location>
</feature>
<evidence type="ECO:0000313" key="2">
    <source>
        <dbReference type="EMBL" id="PYI17749.1"/>
    </source>
</evidence>
<keyword evidence="1" id="KW-1133">Transmembrane helix</keyword>
<dbReference type="AlphaFoldDB" id="A0A2V5H1D9"/>
<proteinExistence type="predicted"/>
<protein>
    <submittedName>
        <fullName evidence="2">Uncharacterized protein</fullName>
    </submittedName>
</protein>
<dbReference type="EMBL" id="KZ825153">
    <property type="protein sequence ID" value="PYI17749.1"/>
    <property type="molecule type" value="Genomic_DNA"/>
</dbReference>
<reference evidence="2 3" key="1">
    <citation type="submission" date="2018-02" db="EMBL/GenBank/DDBJ databases">
        <title>The genomes of Aspergillus section Nigri reveals drivers in fungal speciation.</title>
        <authorList>
            <consortium name="DOE Joint Genome Institute"/>
            <person name="Vesth T.C."/>
            <person name="Nybo J."/>
            <person name="Theobald S."/>
            <person name="Brandl J."/>
            <person name="Frisvad J.C."/>
            <person name="Nielsen K.F."/>
            <person name="Lyhne E.K."/>
            <person name="Kogle M.E."/>
            <person name="Kuo A."/>
            <person name="Riley R."/>
            <person name="Clum A."/>
            <person name="Nolan M."/>
            <person name="Lipzen A."/>
            <person name="Salamov A."/>
            <person name="Henrissat B."/>
            <person name="Wiebenga A."/>
            <person name="De vries R.P."/>
            <person name="Grigoriev I.V."/>
            <person name="Mortensen U.H."/>
            <person name="Andersen M.R."/>
            <person name="Baker S.E."/>
        </authorList>
    </citation>
    <scope>NUCLEOTIDE SEQUENCE [LARGE SCALE GENOMIC DNA]</scope>
    <source>
        <strain evidence="2 3">CBS 115571</strain>
    </source>
</reference>
<evidence type="ECO:0000313" key="3">
    <source>
        <dbReference type="Proteomes" id="UP000249829"/>
    </source>
</evidence>
<name>A0A2V5H1D9_ASPV1</name>
<keyword evidence="1" id="KW-0812">Transmembrane</keyword>
<sequence length="89" mass="9977">MVLVSRSFKARDKTKATAVGQNVRCFFFFFLLLDCGSGTELSVSSLQYCTAILCLFSFLSLFLSLFFASFFLPAKQGKIRQAIVIKLTQ</sequence>
<keyword evidence="1" id="KW-0472">Membrane</keyword>
<keyword evidence="3" id="KW-1185">Reference proteome</keyword>
<accession>A0A2V5H1D9</accession>
<gene>
    <name evidence="2" type="ORF">BO99DRAFT_189982</name>
</gene>
<evidence type="ECO:0000256" key="1">
    <source>
        <dbReference type="SAM" id="Phobius"/>
    </source>
</evidence>